<dbReference type="SMART" id="SM01103">
    <property type="entry name" value="CRS1_YhbY"/>
    <property type="match status" value="1"/>
</dbReference>
<evidence type="ECO:0000259" key="3">
    <source>
        <dbReference type="PROSITE" id="PS51295"/>
    </source>
</evidence>
<sequence>MLKLNSSQRRSLAARAHHINPIVMIGKDGLSAGVMSELDKGLSNHELIKIKILNGDRKARGLLLEEICQQLEAFPVNHIGKILVIYRPETEGKEPTC</sequence>
<dbReference type="InterPro" id="IPR017924">
    <property type="entry name" value="RNA-binding_YhbY"/>
</dbReference>
<evidence type="ECO:0000313" key="5">
    <source>
        <dbReference type="Proteomes" id="UP000183454"/>
    </source>
</evidence>
<feature type="domain" description="CRM" evidence="3">
    <location>
        <begin position="2"/>
        <end position="97"/>
    </location>
</feature>
<dbReference type="InterPro" id="IPR035920">
    <property type="entry name" value="YhbY-like_sf"/>
</dbReference>
<dbReference type="Pfam" id="PF01985">
    <property type="entry name" value="CRS1_YhbY"/>
    <property type="match status" value="1"/>
</dbReference>
<dbReference type="NCBIfam" id="TIGR00253">
    <property type="entry name" value="RNA_bind_YhbY"/>
    <property type="match status" value="1"/>
</dbReference>
<protein>
    <submittedName>
        <fullName evidence="4">RNA-binding protein</fullName>
    </submittedName>
</protein>
<organism evidence="4 5">
    <name type="scientific">Nitrosomonas communis</name>
    <dbReference type="NCBI Taxonomy" id="44574"/>
    <lineage>
        <taxon>Bacteria</taxon>
        <taxon>Pseudomonadati</taxon>
        <taxon>Pseudomonadota</taxon>
        <taxon>Betaproteobacteria</taxon>
        <taxon>Nitrosomonadales</taxon>
        <taxon>Nitrosomonadaceae</taxon>
        <taxon>Nitrosomonas</taxon>
    </lineage>
</organism>
<gene>
    <name evidence="4" type="ORF">SAMN05421882_102138</name>
</gene>
<evidence type="ECO:0000313" key="4">
    <source>
        <dbReference type="EMBL" id="SDW66862.1"/>
    </source>
</evidence>
<dbReference type="AlphaFoldDB" id="A0A1H2VEY0"/>
<proteinExistence type="predicted"/>
<dbReference type="InterPro" id="IPR051925">
    <property type="entry name" value="RNA-binding_domain"/>
</dbReference>
<keyword evidence="1 2" id="KW-0694">RNA-binding</keyword>
<dbReference type="PROSITE" id="PS51295">
    <property type="entry name" value="CRM"/>
    <property type="match status" value="1"/>
</dbReference>
<reference evidence="4 5" key="1">
    <citation type="submission" date="2016-10" db="EMBL/GenBank/DDBJ databases">
        <authorList>
            <person name="de Groot N.N."/>
        </authorList>
    </citation>
    <scope>NUCLEOTIDE SEQUENCE [LARGE SCALE GENOMIC DNA]</scope>
    <source>
        <strain evidence="4 5">Nm110</strain>
    </source>
</reference>
<evidence type="ECO:0000256" key="1">
    <source>
        <dbReference type="ARBA" id="ARBA00022884"/>
    </source>
</evidence>
<dbReference type="PANTHER" id="PTHR40065:SF3">
    <property type="entry name" value="RNA-BINDING PROTEIN YHBY"/>
    <property type="match status" value="1"/>
</dbReference>
<dbReference type="InterPro" id="IPR001890">
    <property type="entry name" value="RNA-binding_CRM"/>
</dbReference>
<dbReference type="SUPFAM" id="SSF75471">
    <property type="entry name" value="YhbY-like"/>
    <property type="match status" value="1"/>
</dbReference>
<dbReference type="EMBL" id="FNNH01000021">
    <property type="protein sequence ID" value="SDW66862.1"/>
    <property type="molecule type" value="Genomic_DNA"/>
</dbReference>
<dbReference type="PANTHER" id="PTHR40065">
    <property type="entry name" value="RNA-BINDING PROTEIN YHBY"/>
    <property type="match status" value="1"/>
</dbReference>
<dbReference type="GO" id="GO:0003723">
    <property type="term" value="F:RNA binding"/>
    <property type="evidence" value="ECO:0007669"/>
    <property type="project" value="UniProtKB-UniRule"/>
</dbReference>
<evidence type="ECO:0000256" key="2">
    <source>
        <dbReference type="PROSITE-ProRule" id="PRU00626"/>
    </source>
</evidence>
<dbReference type="RefSeq" id="WP_074667128.1">
    <property type="nucleotide sequence ID" value="NZ_FNNH01000021.1"/>
</dbReference>
<name>A0A1H2VEY0_9PROT</name>
<accession>A0A1H2VEY0</accession>
<dbReference type="Proteomes" id="UP000183454">
    <property type="component" value="Unassembled WGS sequence"/>
</dbReference>
<dbReference type="Gene3D" id="3.30.110.60">
    <property type="entry name" value="YhbY-like"/>
    <property type="match status" value="1"/>
</dbReference>